<dbReference type="InterPro" id="IPR000620">
    <property type="entry name" value="EamA_dom"/>
</dbReference>
<dbReference type="SUPFAM" id="SSF103481">
    <property type="entry name" value="Multidrug resistance efflux transporter EmrE"/>
    <property type="match status" value="1"/>
</dbReference>
<organism evidence="5 6">
    <name type="scientific">Parageobacillus thermoglucosidasius</name>
    <name type="common">Geobacillus thermoglucosidasius</name>
    <dbReference type="NCBI Taxonomy" id="1426"/>
    <lineage>
        <taxon>Bacteria</taxon>
        <taxon>Bacillati</taxon>
        <taxon>Bacillota</taxon>
        <taxon>Bacilli</taxon>
        <taxon>Bacillales</taxon>
        <taxon>Anoxybacillaceae</taxon>
        <taxon>Parageobacillus</taxon>
    </lineage>
</organism>
<comment type="caution">
    <text evidence="5">The sequence shown here is derived from an EMBL/GenBank/DDBJ whole genome shotgun (WGS) entry which is preliminary data.</text>
</comment>
<name>A0A1B7KQP7_PARTM</name>
<keyword evidence="3" id="KW-0472">Membrane</keyword>
<accession>A0A1B7KQP7</accession>
<reference evidence="6" key="1">
    <citation type="submission" date="2016-05" db="EMBL/GenBank/DDBJ databases">
        <authorList>
            <person name="Wang W."/>
            <person name="Zhu L."/>
        </authorList>
    </citation>
    <scope>NUCLEOTIDE SEQUENCE [LARGE SCALE GENOMIC DNA]</scope>
    <source>
        <strain evidence="6">W-2</strain>
    </source>
</reference>
<proteinExistence type="inferred from homology"/>
<comment type="subcellular location">
    <subcellularLocation>
        <location evidence="1">Endomembrane system</location>
        <topology evidence="1">Multi-pass membrane protein</topology>
    </subcellularLocation>
</comment>
<evidence type="ECO:0000313" key="5">
    <source>
        <dbReference type="EMBL" id="OAT72424.1"/>
    </source>
</evidence>
<dbReference type="Pfam" id="PF00892">
    <property type="entry name" value="EamA"/>
    <property type="match status" value="1"/>
</dbReference>
<dbReference type="Gene3D" id="1.10.3730.20">
    <property type="match status" value="1"/>
</dbReference>
<evidence type="ECO:0000256" key="1">
    <source>
        <dbReference type="ARBA" id="ARBA00004127"/>
    </source>
</evidence>
<evidence type="ECO:0000256" key="3">
    <source>
        <dbReference type="SAM" id="Phobius"/>
    </source>
</evidence>
<evidence type="ECO:0000256" key="2">
    <source>
        <dbReference type="ARBA" id="ARBA00007362"/>
    </source>
</evidence>
<dbReference type="RefSeq" id="WP_064552208.1">
    <property type="nucleotide sequence ID" value="NZ_LXMA01000034.1"/>
</dbReference>
<protein>
    <recommendedName>
        <fullName evidence="4">EamA domain-containing protein</fullName>
    </recommendedName>
</protein>
<sequence length="115" mass="12306">MNAFIQSIKKNKIGIILILLASMGTASGQMFWKLSGGQWNRNLILGFLFYGIGAVLMTVAFRFGSLSVLHPLLSMGYVFALLLGVTFLDEHITAMRAMAVVLIVAGAVLIGGGDD</sequence>
<feature type="domain" description="EamA" evidence="4">
    <location>
        <begin position="16"/>
        <end position="110"/>
    </location>
</feature>
<keyword evidence="3" id="KW-1133">Transmembrane helix</keyword>
<dbReference type="OrthoDB" id="3732386at2"/>
<dbReference type="AlphaFoldDB" id="A0A1B7KQP7"/>
<feature type="transmembrane region" description="Helical" evidence="3">
    <location>
        <begin position="94"/>
        <end position="112"/>
    </location>
</feature>
<dbReference type="EMBL" id="LXMA01000034">
    <property type="protein sequence ID" value="OAT72424.1"/>
    <property type="molecule type" value="Genomic_DNA"/>
</dbReference>
<feature type="transmembrane region" description="Helical" evidence="3">
    <location>
        <begin position="44"/>
        <end position="61"/>
    </location>
</feature>
<gene>
    <name evidence="5" type="ORF">A7K69_09870</name>
</gene>
<evidence type="ECO:0000259" key="4">
    <source>
        <dbReference type="Pfam" id="PF00892"/>
    </source>
</evidence>
<comment type="similarity">
    <text evidence="2">Belongs to the EamA transporter family.</text>
</comment>
<dbReference type="GO" id="GO:0016020">
    <property type="term" value="C:membrane"/>
    <property type="evidence" value="ECO:0007669"/>
    <property type="project" value="InterPro"/>
</dbReference>
<dbReference type="Proteomes" id="UP000078290">
    <property type="component" value="Unassembled WGS sequence"/>
</dbReference>
<dbReference type="InterPro" id="IPR037185">
    <property type="entry name" value="EmrE-like"/>
</dbReference>
<evidence type="ECO:0000313" key="6">
    <source>
        <dbReference type="Proteomes" id="UP000078290"/>
    </source>
</evidence>
<keyword evidence="3" id="KW-0812">Transmembrane</keyword>
<feature type="transmembrane region" description="Helical" evidence="3">
    <location>
        <begin position="68"/>
        <end position="88"/>
    </location>
</feature>